<feature type="transmembrane region" description="Helical" evidence="6">
    <location>
        <begin position="95"/>
        <end position="115"/>
    </location>
</feature>
<comment type="subcellular location">
    <subcellularLocation>
        <location evidence="1">Membrane</location>
        <topology evidence="1">Multi-pass membrane protein</topology>
    </subcellularLocation>
</comment>
<dbReference type="Pfam" id="PF00083">
    <property type="entry name" value="Sugar_tr"/>
    <property type="match status" value="1"/>
</dbReference>
<comment type="similarity">
    <text evidence="2">Belongs to the major facilitator superfamily. Sugar transporter (TC 2.A.1.1) family.</text>
</comment>
<keyword evidence="9" id="KW-1185">Reference proteome</keyword>
<dbReference type="GO" id="GO:0005351">
    <property type="term" value="F:carbohydrate:proton symporter activity"/>
    <property type="evidence" value="ECO:0007669"/>
    <property type="project" value="TreeGrafter"/>
</dbReference>
<dbReference type="InterPro" id="IPR005829">
    <property type="entry name" value="Sugar_transporter_CS"/>
</dbReference>
<dbReference type="EMBL" id="ONZQ02000020">
    <property type="protein sequence ID" value="SPO07368.1"/>
    <property type="molecule type" value="Genomic_DNA"/>
</dbReference>
<dbReference type="AlphaFoldDB" id="A0AAE8N8G5"/>
<feature type="transmembrane region" description="Helical" evidence="6">
    <location>
        <begin position="41"/>
        <end position="60"/>
    </location>
</feature>
<evidence type="ECO:0000259" key="7">
    <source>
        <dbReference type="PROSITE" id="PS50850"/>
    </source>
</evidence>
<dbReference type="FunFam" id="1.20.1250.20:FF:000078">
    <property type="entry name" value="MFS maltose transporter, putative"/>
    <property type="match status" value="1"/>
</dbReference>
<feature type="transmembrane region" description="Helical" evidence="6">
    <location>
        <begin position="122"/>
        <end position="141"/>
    </location>
</feature>
<feature type="transmembrane region" description="Helical" evidence="6">
    <location>
        <begin position="211"/>
        <end position="230"/>
    </location>
</feature>
<dbReference type="PROSITE" id="PS00216">
    <property type="entry name" value="SUGAR_TRANSPORT_1"/>
    <property type="match status" value="1"/>
</dbReference>
<feature type="transmembrane region" description="Helical" evidence="6">
    <location>
        <begin position="147"/>
        <end position="169"/>
    </location>
</feature>
<feature type="transmembrane region" description="Helical" evidence="6">
    <location>
        <begin position="339"/>
        <end position="356"/>
    </location>
</feature>
<feature type="transmembrane region" description="Helical" evidence="6">
    <location>
        <begin position="363"/>
        <end position="383"/>
    </location>
</feature>
<protein>
    <submittedName>
        <fullName evidence="8">Related to maltose permease</fullName>
    </submittedName>
</protein>
<feature type="domain" description="Major facilitator superfamily (MFS) profile" evidence="7">
    <location>
        <begin position="39"/>
        <end position="486"/>
    </location>
</feature>
<dbReference type="InterPro" id="IPR020846">
    <property type="entry name" value="MFS_dom"/>
</dbReference>
<keyword evidence="4 6" id="KW-1133">Transmembrane helix</keyword>
<evidence type="ECO:0000256" key="1">
    <source>
        <dbReference type="ARBA" id="ARBA00004141"/>
    </source>
</evidence>
<keyword evidence="5 6" id="KW-0472">Membrane</keyword>
<feature type="transmembrane region" description="Helical" evidence="6">
    <location>
        <begin position="464"/>
        <end position="481"/>
    </location>
</feature>
<dbReference type="PANTHER" id="PTHR48022">
    <property type="entry name" value="PLASTIDIC GLUCOSE TRANSPORTER 4"/>
    <property type="match status" value="1"/>
</dbReference>
<reference evidence="8" key="1">
    <citation type="submission" date="2018-03" db="EMBL/GenBank/DDBJ databases">
        <authorList>
            <person name="Guldener U."/>
        </authorList>
    </citation>
    <scope>NUCLEOTIDE SEQUENCE</scope>
</reference>
<dbReference type="InterPro" id="IPR005828">
    <property type="entry name" value="MFS_sugar_transport-like"/>
</dbReference>
<dbReference type="PROSITE" id="PS50850">
    <property type="entry name" value="MFS"/>
    <property type="match status" value="1"/>
</dbReference>
<evidence type="ECO:0000256" key="5">
    <source>
        <dbReference type="ARBA" id="ARBA00023136"/>
    </source>
</evidence>
<gene>
    <name evidence="8" type="ORF">DNG_10062</name>
</gene>
<evidence type="ECO:0000256" key="6">
    <source>
        <dbReference type="SAM" id="Phobius"/>
    </source>
</evidence>
<sequence>MSPTKDEAGLAEHVDITKSDVNRTVDQQDYDLTTLQTIRKYPLSVAWTLFAIATCLLVSFENQAGGMVLGIPQFRADFGYEIDGGYVLDAGWQSAFYGGPIAGAVAGTFGAGYLADKLGRKPIMIGAIIVSYGAIALEFVATKPAEFFGGKLINGVVAGVLLTVSVSYVGEVSPSALRGILTCATGLVMALGPMIAAVIVDKTGDSTSRWAYRAIFCSQFAFTGFCTLFAPFMPESPVWLVTVDKPDKAARSLTRLGFTGTALEMRLSQIRSLIEEAKHEAEGATFLDCFRRSNLRRTIISVMPLAIQALSGVFFVGSYGTYYIQLAGYSVSASFKLQITQHGLSMLGNICSWFLIDRVGRRTLTFWGTFSITAILLVFAGLAAEGSPGAIRGSVGLILIYNFFYNVSIGATAYTLLCEVATSSLRAKTISIGIALQYVIYGVWAFVIPYAFNPDQGNLGGKTGFIFGALGVLCLVYLWFYQPETANLSYEELDELFAKGVSVRDFDKYRHQARKCGDDVEMEGSPKMG</sequence>
<name>A0AAE8N8G5_9PEZI</name>
<evidence type="ECO:0000256" key="2">
    <source>
        <dbReference type="ARBA" id="ARBA00010992"/>
    </source>
</evidence>
<dbReference type="SUPFAM" id="SSF103473">
    <property type="entry name" value="MFS general substrate transporter"/>
    <property type="match status" value="1"/>
</dbReference>
<evidence type="ECO:0000256" key="4">
    <source>
        <dbReference type="ARBA" id="ARBA00022989"/>
    </source>
</evidence>
<accession>A0AAE8N8G5</accession>
<evidence type="ECO:0000313" key="8">
    <source>
        <dbReference type="EMBL" id="SPO07368.1"/>
    </source>
</evidence>
<feature type="transmembrane region" description="Helical" evidence="6">
    <location>
        <begin position="299"/>
        <end position="319"/>
    </location>
</feature>
<dbReference type="Proteomes" id="UP001187682">
    <property type="component" value="Unassembled WGS sequence"/>
</dbReference>
<dbReference type="InterPro" id="IPR036259">
    <property type="entry name" value="MFS_trans_sf"/>
</dbReference>
<dbReference type="InterPro" id="IPR050360">
    <property type="entry name" value="MFS_Sugar_Transporters"/>
</dbReference>
<feature type="transmembrane region" description="Helical" evidence="6">
    <location>
        <begin position="176"/>
        <end position="199"/>
    </location>
</feature>
<organism evidence="8 9">
    <name type="scientific">Cephalotrichum gorgonifer</name>
    <dbReference type="NCBI Taxonomy" id="2041049"/>
    <lineage>
        <taxon>Eukaryota</taxon>
        <taxon>Fungi</taxon>
        <taxon>Dikarya</taxon>
        <taxon>Ascomycota</taxon>
        <taxon>Pezizomycotina</taxon>
        <taxon>Sordariomycetes</taxon>
        <taxon>Hypocreomycetidae</taxon>
        <taxon>Microascales</taxon>
        <taxon>Microascaceae</taxon>
        <taxon>Cephalotrichum</taxon>
    </lineage>
</organism>
<evidence type="ECO:0000313" key="9">
    <source>
        <dbReference type="Proteomes" id="UP001187682"/>
    </source>
</evidence>
<feature type="transmembrane region" description="Helical" evidence="6">
    <location>
        <begin position="429"/>
        <end position="452"/>
    </location>
</feature>
<proteinExistence type="inferred from homology"/>
<feature type="transmembrane region" description="Helical" evidence="6">
    <location>
        <begin position="395"/>
        <end position="417"/>
    </location>
</feature>
<dbReference type="Gene3D" id="1.20.1250.20">
    <property type="entry name" value="MFS general substrate transporter like domains"/>
    <property type="match status" value="1"/>
</dbReference>
<evidence type="ECO:0000256" key="3">
    <source>
        <dbReference type="ARBA" id="ARBA00022692"/>
    </source>
</evidence>
<dbReference type="GO" id="GO:0016020">
    <property type="term" value="C:membrane"/>
    <property type="evidence" value="ECO:0007669"/>
    <property type="project" value="UniProtKB-SubCell"/>
</dbReference>
<dbReference type="PANTHER" id="PTHR48022:SF22">
    <property type="entry name" value="MAJOR FACILITATOR SUPERFAMILY (MFS) PROFILE DOMAIN-CONTAINING PROTEIN"/>
    <property type="match status" value="1"/>
</dbReference>
<keyword evidence="3 6" id="KW-0812">Transmembrane</keyword>
<comment type="caution">
    <text evidence="8">The sequence shown here is derived from an EMBL/GenBank/DDBJ whole genome shotgun (WGS) entry which is preliminary data.</text>
</comment>